<gene>
    <name evidence="3" type="ORF">K2173_003451</name>
</gene>
<proteinExistence type="predicted"/>
<keyword evidence="2" id="KW-0812">Transmembrane</keyword>
<comment type="caution">
    <text evidence="3">The sequence shown here is derived from an EMBL/GenBank/DDBJ whole genome shotgun (WGS) entry which is preliminary data.</text>
</comment>
<reference evidence="3 4" key="1">
    <citation type="submission" date="2021-09" db="EMBL/GenBank/DDBJ databases">
        <title>Genomic insights and catalytic innovation underlie evolution of tropane alkaloids biosynthesis.</title>
        <authorList>
            <person name="Wang Y.-J."/>
            <person name="Tian T."/>
            <person name="Huang J.-P."/>
            <person name="Huang S.-X."/>
        </authorList>
    </citation>
    <scope>NUCLEOTIDE SEQUENCE [LARGE SCALE GENOMIC DNA]</scope>
    <source>
        <strain evidence="3">KIB-2018</strain>
        <tissue evidence="3">Leaf</tissue>
    </source>
</reference>
<evidence type="ECO:0000313" key="3">
    <source>
        <dbReference type="EMBL" id="KAJ8748550.1"/>
    </source>
</evidence>
<evidence type="ECO:0000313" key="4">
    <source>
        <dbReference type="Proteomes" id="UP001159364"/>
    </source>
</evidence>
<protein>
    <submittedName>
        <fullName evidence="3">Uncharacterized protein</fullName>
    </submittedName>
</protein>
<evidence type="ECO:0000256" key="2">
    <source>
        <dbReference type="SAM" id="Phobius"/>
    </source>
</evidence>
<dbReference type="PANTHER" id="PTHR33868">
    <property type="entry name" value="EXPRESSED PROTEIN"/>
    <property type="match status" value="1"/>
</dbReference>
<dbReference type="EMBL" id="JAIWQS010000012">
    <property type="protein sequence ID" value="KAJ8748550.1"/>
    <property type="molecule type" value="Genomic_DNA"/>
</dbReference>
<keyword evidence="4" id="KW-1185">Reference proteome</keyword>
<name>A0AAV8S931_9ROSI</name>
<keyword evidence="2" id="KW-0472">Membrane</keyword>
<accession>A0AAV8S931</accession>
<dbReference type="AlphaFoldDB" id="A0AAV8S931"/>
<dbReference type="PANTHER" id="PTHR33868:SF2">
    <property type="entry name" value="EXPRESSED PROTEIN"/>
    <property type="match status" value="1"/>
</dbReference>
<dbReference type="Proteomes" id="UP001159364">
    <property type="component" value="Linkage Group LG12"/>
</dbReference>
<feature type="transmembrane region" description="Helical" evidence="2">
    <location>
        <begin position="449"/>
        <end position="474"/>
    </location>
</feature>
<feature type="compositionally biased region" description="Low complexity" evidence="1">
    <location>
        <begin position="305"/>
        <end position="320"/>
    </location>
</feature>
<keyword evidence="2" id="KW-1133">Transmembrane helix</keyword>
<organism evidence="3 4">
    <name type="scientific">Erythroxylum novogranatense</name>
    <dbReference type="NCBI Taxonomy" id="1862640"/>
    <lineage>
        <taxon>Eukaryota</taxon>
        <taxon>Viridiplantae</taxon>
        <taxon>Streptophyta</taxon>
        <taxon>Embryophyta</taxon>
        <taxon>Tracheophyta</taxon>
        <taxon>Spermatophyta</taxon>
        <taxon>Magnoliopsida</taxon>
        <taxon>eudicotyledons</taxon>
        <taxon>Gunneridae</taxon>
        <taxon>Pentapetalae</taxon>
        <taxon>rosids</taxon>
        <taxon>fabids</taxon>
        <taxon>Malpighiales</taxon>
        <taxon>Erythroxylaceae</taxon>
        <taxon>Erythroxylum</taxon>
    </lineage>
</organism>
<sequence length="476" mass="53375">MAAAEARAVWQRTANRCFVQEDAKRAPKLACCQSSSSSSNLVEGVPTGVGDVLDNPSSGFMPLNRSPSYSNLSPDTRWWLQLQPCYGYRKGLTYEQLNSLEAEMENLRAGIVKSPSRVSEVCSQDTGDSKCIDCPKYSEPAYFKIYADYTGKDLEAKQQAEEASYDQDAQHFVDLKDTRKNSKVIEMDNECPKSQKSDDYCLDPESPWITGEKNVPWWRATDKDDLPTLVAQKSLDYIENCDLPPPQKTNMKRYRCACPGSSDRHELLTPSLDWKAHGRCTPSSVIHVKGCPNSEGISGRHRTSAENSLSDSDRSSSYTSRQKDTTGTGQASESDSCKAQLLEALCHSQTRAREAEKAAKQLCAEKEHLINLFFKQASQLFAYKQWFQLLQLERLYHSSKDNTDRPTSTLFPLALPWIPPKGRKIQKNWQKSARGKRSKQNRGKHVSKYIVAFALGLGLVGAGLLLGWTVGWMLPF</sequence>
<evidence type="ECO:0000256" key="1">
    <source>
        <dbReference type="SAM" id="MobiDB-lite"/>
    </source>
</evidence>
<feature type="region of interest" description="Disordered" evidence="1">
    <location>
        <begin position="291"/>
        <end position="333"/>
    </location>
</feature>